<sequence length="65" mass="7156">MVMASSSAVRLQVQQSATPLSKWWVSQNLMLVTLPRVGIFPTQKGPPHAAAHHVVVRRILQADLT</sequence>
<dbReference type="EMBL" id="CP013067">
    <property type="protein sequence ID" value="ALP42537.1"/>
    <property type="molecule type" value="Genomic_DNA"/>
</dbReference>
<reference evidence="1 2" key="2">
    <citation type="journal article" date="2016" name="Genome Announc.">
        <title>Complete Genome Sequence of the Highly Virulent Aeromonas schubertii Strain WL1483, Isolated from Diseased Snakehead Fish (Channa argus) in China.</title>
        <authorList>
            <person name="Liu L."/>
            <person name="Li N."/>
            <person name="Zhang D."/>
            <person name="Fu X."/>
            <person name="Shi C."/>
            <person name="Lin Q."/>
            <person name="Hao G."/>
        </authorList>
    </citation>
    <scope>NUCLEOTIDE SEQUENCE [LARGE SCALE GENOMIC DNA]</scope>
    <source>
        <strain evidence="1 2">WL1483</strain>
    </source>
</reference>
<proteinExistence type="predicted"/>
<organism evidence="1 2">
    <name type="scientific">Aeromonas schubertii</name>
    <dbReference type="NCBI Taxonomy" id="652"/>
    <lineage>
        <taxon>Bacteria</taxon>
        <taxon>Pseudomonadati</taxon>
        <taxon>Pseudomonadota</taxon>
        <taxon>Gammaproteobacteria</taxon>
        <taxon>Aeromonadales</taxon>
        <taxon>Aeromonadaceae</taxon>
        <taxon>Aeromonas</taxon>
    </lineage>
</organism>
<protein>
    <submittedName>
        <fullName evidence="1">Uncharacterized protein</fullName>
    </submittedName>
</protein>
<evidence type="ECO:0000313" key="1">
    <source>
        <dbReference type="EMBL" id="ALP42537.1"/>
    </source>
</evidence>
<reference evidence="2" key="1">
    <citation type="submission" date="2015-10" db="EMBL/GenBank/DDBJ databases">
        <title>Complete Genome Sequence of Aeromonas schubertii strain WL1483.</title>
        <authorList>
            <person name="Liu L."/>
        </authorList>
    </citation>
    <scope>NUCLEOTIDE SEQUENCE [LARGE SCALE GENOMIC DNA]</scope>
    <source>
        <strain evidence="2">WL1483</strain>
    </source>
</reference>
<dbReference type="AlphaFoldDB" id="A0A0S2SLE3"/>
<gene>
    <name evidence="1" type="ORF">WL1483_3118</name>
</gene>
<evidence type="ECO:0000313" key="2">
    <source>
        <dbReference type="Proteomes" id="UP000058114"/>
    </source>
</evidence>
<accession>A0A0S2SLE3</accession>
<dbReference type="Proteomes" id="UP000058114">
    <property type="component" value="Chromosome"/>
</dbReference>
<name>A0A0S2SLE3_9GAMM</name>
<dbReference type="KEGG" id="asr:WL1483_3118"/>